<keyword evidence="1" id="KW-1133">Transmembrane helix</keyword>
<protein>
    <submittedName>
        <fullName evidence="2">Uncharacterized protein</fullName>
    </submittedName>
</protein>
<keyword evidence="1" id="KW-0812">Transmembrane</keyword>
<proteinExistence type="predicted"/>
<evidence type="ECO:0000313" key="3">
    <source>
        <dbReference type="Proteomes" id="UP000749293"/>
    </source>
</evidence>
<accession>A0A9P4Z1H3</accession>
<feature type="transmembrane region" description="Helical" evidence="1">
    <location>
        <begin position="353"/>
        <end position="376"/>
    </location>
</feature>
<reference evidence="2" key="1">
    <citation type="submission" date="2020-03" db="EMBL/GenBank/DDBJ databases">
        <title>Site-based positive gene gene selection in Geosmithia morbida across the United States reveals a broad range of putative effectors and factors for local host and environmental adapation.</title>
        <authorList>
            <person name="Onufrak A."/>
            <person name="Murdoch R.W."/>
            <person name="Gazis R."/>
            <person name="Huff M."/>
            <person name="Staton M."/>
            <person name="Klingeman W."/>
            <person name="Hadziabdic D."/>
        </authorList>
    </citation>
    <scope>NUCLEOTIDE SEQUENCE</scope>
    <source>
        <strain evidence="2">1262</strain>
    </source>
</reference>
<dbReference type="AlphaFoldDB" id="A0A9P4Z1H3"/>
<dbReference type="Proteomes" id="UP000749293">
    <property type="component" value="Unassembled WGS sequence"/>
</dbReference>
<keyword evidence="3" id="KW-1185">Reference proteome</keyword>
<sequence length="402" mass="44596">MCLFPSFVAIVEAYKPMQTLIHRYPGLHYTWWTQSAAGQCGADDPSRWEYSNCTDLMQCTLSNMADILKSDIAIGTTIPGLLPSILAVMAIEPDALVRLCLVAPHRAVAVASFSSSFPASVFFHLRTLQSQKRAGPPGAASGASSSSSDDYGHTSLVPLANHDKLQGGGGALSWRHICIKLAVDAAAVVSAAAVMRQLWIVNRAVLVQWRCESPLMVITWPMACIWWLPVAVSLLYIMAEDVRFEHAVLGTDCRYTWWQVVTLPYTLDVDIQREWQPRWTGRPKLWGVELPVNLPRGLSYGLRSDAKARDRGERAARARLQCPDPASINKHAVIMVVTMPDDSLWRTWRSYNFLISIPSLVIYFYATFVLLSAVFIGSVNSILFSSLSSGLYLSTRILVTIF</sequence>
<dbReference type="EMBL" id="JAANYQ010000001">
    <property type="protein sequence ID" value="KAF4126966.1"/>
    <property type="molecule type" value="Genomic_DNA"/>
</dbReference>
<keyword evidence="1" id="KW-0472">Membrane</keyword>
<feature type="transmembrane region" description="Helical" evidence="1">
    <location>
        <begin position="220"/>
        <end position="239"/>
    </location>
</feature>
<organism evidence="2 3">
    <name type="scientific">Geosmithia morbida</name>
    <dbReference type="NCBI Taxonomy" id="1094350"/>
    <lineage>
        <taxon>Eukaryota</taxon>
        <taxon>Fungi</taxon>
        <taxon>Dikarya</taxon>
        <taxon>Ascomycota</taxon>
        <taxon>Pezizomycotina</taxon>
        <taxon>Sordariomycetes</taxon>
        <taxon>Hypocreomycetidae</taxon>
        <taxon>Hypocreales</taxon>
        <taxon>Bionectriaceae</taxon>
        <taxon>Geosmithia</taxon>
    </lineage>
</organism>
<evidence type="ECO:0000256" key="1">
    <source>
        <dbReference type="SAM" id="Phobius"/>
    </source>
</evidence>
<dbReference type="OrthoDB" id="5409995at2759"/>
<gene>
    <name evidence="2" type="ORF">GMORB2_0703</name>
</gene>
<name>A0A9P4Z1H3_9HYPO</name>
<dbReference type="GeneID" id="55966933"/>
<comment type="caution">
    <text evidence="2">The sequence shown here is derived from an EMBL/GenBank/DDBJ whole genome shotgun (WGS) entry which is preliminary data.</text>
</comment>
<dbReference type="RefSeq" id="XP_035325618.1">
    <property type="nucleotide sequence ID" value="XM_035462688.1"/>
</dbReference>
<evidence type="ECO:0000313" key="2">
    <source>
        <dbReference type="EMBL" id="KAF4126966.1"/>
    </source>
</evidence>